<feature type="domain" description="DUF218" evidence="2">
    <location>
        <begin position="78"/>
        <end position="241"/>
    </location>
</feature>
<dbReference type="Pfam" id="PF02698">
    <property type="entry name" value="DUF218"/>
    <property type="match status" value="1"/>
</dbReference>
<dbReference type="AlphaFoldDB" id="A0A1A8XNN9"/>
<reference evidence="3 4" key="1">
    <citation type="submission" date="2016-06" db="EMBL/GenBank/DDBJ databases">
        <authorList>
            <person name="Kjaerup R.B."/>
            <person name="Dalgaard T.S."/>
            <person name="Juul-Madsen H.R."/>
        </authorList>
    </citation>
    <scope>NUCLEOTIDE SEQUENCE [LARGE SCALE GENOMIC DNA]</scope>
    <source>
        <strain evidence="3">3</strain>
    </source>
</reference>
<dbReference type="GO" id="GO:0000270">
    <property type="term" value="P:peptidoglycan metabolic process"/>
    <property type="evidence" value="ECO:0007669"/>
    <property type="project" value="TreeGrafter"/>
</dbReference>
<dbReference type="EMBL" id="FLQX01000111">
    <property type="protein sequence ID" value="SBT06775.1"/>
    <property type="molecule type" value="Genomic_DNA"/>
</dbReference>
<accession>A0A1A8XNN9</accession>
<dbReference type="Gene3D" id="3.40.50.620">
    <property type="entry name" value="HUPs"/>
    <property type="match status" value="1"/>
</dbReference>
<keyword evidence="1" id="KW-0812">Transmembrane</keyword>
<dbReference type="PANTHER" id="PTHR30336:SF4">
    <property type="entry name" value="ENVELOPE BIOGENESIS FACTOR ELYC"/>
    <property type="match status" value="1"/>
</dbReference>
<sequence>MFLLKKILSQLILPPLGPLIVAMIGVFLLRWRPRVGRFLVSLGIVLLFASSVPIIVYALARPLEDFPPVDLASARSAQAIVILAGGKRRHAPEYHGETVNRLTLERIRYGALLARRTGLPILVSGGLNAGKTSEAQLMREVLEREFGIKVKWTESASRDTHENAVYSADILKAAGVTRIVLVTHAAHMRRSLAEFSAAGLNCLAAPTGFFSLGAGDDSELGLLPSANAAYAGWYISHEWLGNVALALGLGR</sequence>
<dbReference type="PANTHER" id="PTHR30336">
    <property type="entry name" value="INNER MEMBRANE PROTEIN, PROBABLE PERMEASE"/>
    <property type="match status" value="1"/>
</dbReference>
<organism evidence="3 4">
    <name type="scientific">Candidatus Accumulibacter aalborgensis</name>
    <dbReference type="NCBI Taxonomy" id="1860102"/>
    <lineage>
        <taxon>Bacteria</taxon>
        <taxon>Pseudomonadati</taxon>
        <taxon>Pseudomonadota</taxon>
        <taxon>Betaproteobacteria</taxon>
        <taxon>Candidatus Accumulibacter</taxon>
    </lineage>
</organism>
<evidence type="ECO:0000313" key="3">
    <source>
        <dbReference type="EMBL" id="SBT06775.1"/>
    </source>
</evidence>
<dbReference type="GO" id="GO:0043164">
    <property type="term" value="P:Gram-negative-bacterium-type cell wall biogenesis"/>
    <property type="evidence" value="ECO:0007669"/>
    <property type="project" value="TreeGrafter"/>
</dbReference>
<dbReference type="Proteomes" id="UP000199169">
    <property type="component" value="Unassembled WGS sequence"/>
</dbReference>
<evidence type="ECO:0000256" key="1">
    <source>
        <dbReference type="SAM" id="Phobius"/>
    </source>
</evidence>
<dbReference type="InterPro" id="IPR014729">
    <property type="entry name" value="Rossmann-like_a/b/a_fold"/>
</dbReference>
<evidence type="ECO:0000259" key="2">
    <source>
        <dbReference type="Pfam" id="PF02698"/>
    </source>
</evidence>
<dbReference type="InterPro" id="IPR003848">
    <property type="entry name" value="DUF218"/>
</dbReference>
<keyword evidence="1" id="KW-1133">Transmembrane helix</keyword>
<proteinExistence type="predicted"/>
<name>A0A1A8XNN9_9PROT</name>
<keyword evidence="1" id="KW-0472">Membrane</keyword>
<dbReference type="GO" id="GO:0005886">
    <property type="term" value="C:plasma membrane"/>
    <property type="evidence" value="ECO:0007669"/>
    <property type="project" value="TreeGrafter"/>
</dbReference>
<dbReference type="STRING" id="1860102.ACCAA_350140"/>
<protein>
    <recommendedName>
        <fullName evidence="2">DUF218 domain-containing protein</fullName>
    </recommendedName>
</protein>
<feature type="transmembrane region" description="Helical" evidence="1">
    <location>
        <begin position="38"/>
        <end position="60"/>
    </location>
</feature>
<dbReference type="InterPro" id="IPR051599">
    <property type="entry name" value="Cell_Envelope_Assoc"/>
</dbReference>
<dbReference type="CDD" id="cd06259">
    <property type="entry name" value="YdcF-like"/>
    <property type="match status" value="1"/>
</dbReference>
<keyword evidence="4" id="KW-1185">Reference proteome</keyword>
<evidence type="ECO:0000313" key="4">
    <source>
        <dbReference type="Proteomes" id="UP000199169"/>
    </source>
</evidence>
<feature type="transmembrane region" description="Helical" evidence="1">
    <location>
        <begin position="12"/>
        <end position="31"/>
    </location>
</feature>
<gene>
    <name evidence="3" type="ORF">ACCAA_350140</name>
</gene>